<dbReference type="Proteomes" id="UP000734854">
    <property type="component" value="Unassembled WGS sequence"/>
</dbReference>
<evidence type="ECO:0000256" key="1">
    <source>
        <dbReference type="ARBA" id="ARBA00022737"/>
    </source>
</evidence>
<proteinExistence type="predicted"/>
<sequence length="323" mass="36150">MMPTSAMAPERPIPGVESVTLRELLKQKAEEGVAVLVMLWNDRTFLPILEDIGSAELKLFFTHHQKVVSVNASVVMVELARCVQVFRSIDDASVVGFPSDPSQAEKMGLVTSQNCTFEQSIHSAYIEAIRRAKHFIDVENQYFFGGCATWSQDQDCGCLNLVPMEITLKVADNIRDGNRFASYIVTPMWPEGKPESDIVQGMVHWNRLTMEMMYHICGRGHRGKEAGGQDKKVFLEVESLECVKAVGECAEELWIKFMGEEVVDLPGHLLSFPVRVDETGNMSNLTVDGLFPNTKALVRGKKWTVIEPVPHEIADLLTTWYGT</sequence>
<dbReference type="Gene3D" id="3.30.870.10">
    <property type="entry name" value="Endonuclease Chain A"/>
    <property type="match status" value="1"/>
</dbReference>
<dbReference type="SUPFAM" id="SSF56024">
    <property type="entry name" value="Phospholipase D/nuclease"/>
    <property type="match status" value="1"/>
</dbReference>
<keyword evidence="1" id="KW-0677">Repeat</keyword>
<evidence type="ECO:0000313" key="4">
    <source>
        <dbReference type="EMBL" id="KAG6535703.1"/>
    </source>
</evidence>
<dbReference type="GO" id="GO:0004630">
    <property type="term" value="F:phospholipase D activity"/>
    <property type="evidence" value="ECO:0007669"/>
    <property type="project" value="TreeGrafter"/>
</dbReference>
<evidence type="ECO:0000256" key="2">
    <source>
        <dbReference type="ARBA" id="ARBA00023098"/>
    </source>
</evidence>
<dbReference type="AlphaFoldDB" id="A0A8J5IKA1"/>
<reference evidence="4 5" key="1">
    <citation type="submission" date="2020-08" db="EMBL/GenBank/DDBJ databases">
        <title>Plant Genome Project.</title>
        <authorList>
            <person name="Zhang R.-G."/>
        </authorList>
    </citation>
    <scope>NUCLEOTIDE SEQUENCE [LARGE SCALE GENOMIC DNA]</scope>
    <source>
        <tissue evidence="4">Rhizome</tissue>
    </source>
</reference>
<comment type="caution">
    <text evidence="4">The sequence shown here is derived from an EMBL/GenBank/DDBJ whole genome shotgun (WGS) entry which is preliminary data.</text>
</comment>
<protein>
    <recommendedName>
        <fullName evidence="3">Phospholipase D C-terminal domain-containing protein</fullName>
    </recommendedName>
</protein>
<keyword evidence="2" id="KW-0443">Lipid metabolism</keyword>
<feature type="domain" description="Phospholipase D C-terminal" evidence="3">
    <location>
        <begin position="232"/>
        <end position="302"/>
    </location>
</feature>
<gene>
    <name evidence="4" type="ORF">ZIOFF_000726</name>
</gene>
<dbReference type="Pfam" id="PF12357">
    <property type="entry name" value="PLD_C"/>
    <property type="match status" value="1"/>
</dbReference>
<organism evidence="4 5">
    <name type="scientific">Zingiber officinale</name>
    <name type="common">Ginger</name>
    <name type="synonym">Amomum zingiber</name>
    <dbReference type="NCBI Taxonomy" id="94328"/>
    <lineage>
        <taxon>Eukaryota</taxon>
        <taxon>Viridiplantae</taxon>
        <taxon>Streptophyta</taxon>
        <taxon>Embryophyta</taxon>
        <taxon>Tracheophyta</taxon>
        <taxon>Spermatophyta</taxon>
        <taxon>Magnoliopsida</taxon>
        <taxon>Liliopsida</taxon>
        <taxon>Zingiberales</taxon>
        <taxon>Zingiberaceae</taxon>
        <taxon>Zingiber</taxon>
    </lineage>
</organism>
<accession>A0A8J5IKA1</accession>
<evidence type="ECO:0000259" key="3">
    <source>
        <dbReference type="Pfam" id="PF12357"/>
    </source>
</evidence>
<keyword evidence="5" id="KW-1185">Reference proteome</keyword>
<dbReference type="InterPro" id="IPR015679">
    <property type="entry name" value="PLipase_D_fam"/>
</dbReference>
<dbReference type="PANTHER" id="PTHR18896">
    <property type="entry name" value="PHOSPHOLIPASE D"/>
    <property type="match status" value="1"/>
</dbReference>
<dbReference type="GO" id="GO:0005886">
    <property type="term" value="C:plasma membrane"/>
    <property type="evidence" value="ECO:0007669"/>
    <property type="project" value="TreeGrafter"/>
</dbReference>
<dbReference type="GO" id="GO:0009395">
    <property type="term" value="P:phospholipid catabolic process"/>
    <property type="evidence" value="ECO:0007669"/>
    <property type="project" value="TreeGrafter"/>
</dbReference>
<dbReference type="InterPro" id="IPR024632">
    <property type="entry name" value="PLipase_D_C"/>
</dbReference>
<evidence type="ECO:0000313" key="5">
    <source>
        <dbReference type="Proteomes" id="UP000734854"/>
    </source>
</evidence>
<name>A0A8J5IKA1_ZINOF</name>
<dbReference type="PANTHER" id="PTHR18896:SF138">
    <property type="entry name" value="PHOSPHOLIPASE D"/>
    <property type="match status" value="1"/>
</dbReference>
<dbReference type="EMBL" id="JACMSC010000001">
    <property type="protein sequence ID" value="KAG6535703.1"/>
    <property type="molecule type" value="Genomic_DNA"/>
</dbReference>